<evidence type="ECO:0000259" key="3">
    <source>
        <dbReference type="PROSITE" id="PS51000"/>
    </source>
</evidence>
<protein>
    <submittedName>
        <fullName evidence="4">Transcriptional regulator, DeoR family</fullName>
    </submittedName>
</protein>
<dbReference type="InterPro" id="IPR013196">
    <property type="entry name" value="HTH_11"/>
</dbReference>
<dbReference type="PROSITE" id="PS51000">
    <property type="entry name" value="HTH_DEOR_2"/>
    <property type="match status" value="1"/>
</dbReference>
<gene>
    <name evidence="4" type="ORF">MNBD_GAMMA07-850</name>
</gene>
<proteinExistence type="predicted"/>
<name>A0A3B0WM44_9ZZZZ</name>
<accession>A0A3B0WM44</accession>
<sequence length="231" mass="27003">MRRGDRLFQIVQLLRTHKKITALQMAERLSVSERTIYRDMQDLSLSSVPIISETGVGYSIDSSYSLPPIIFNEDELEALLLGVHMVQSWSDKHLAAEATRALEKIACILPAHLQSTLTNQQILVPDFHVLSEASLLLPDIRRAIKQKNKIKLFYKREDNESSVRMIWPLGLFFWGKVWTMVAWCEMRNDYRQFRIDRIEQLKVKHDGFITDEKQTLKHYLLQACENDKKKM</sequence>
<dbReference type="InterPro" id="IPR001034">
    <property type="entry name" value="DeoR_HTH"/>
</dbReference>
<dbReference type="PANTHER" id="PTHR34580">
    <property type="match status" value="1"/>
</dbReference>
<dbReference type="InterPro" id="IPR051534">
    <property type="entry name" value="CBASS_pafABC_assoc_protein"/>
</dbReference>
<dbReference type="PANTHER" id="PTHR34580:SF3">
    <property type="entry name" value="PROTEIN PAFB"/>
    <property type="match status" value="1"/>
</dbReference>
<dbReference type="GO" id="GO:0003700">
    <property type="term" value="F:DNA-binding transcription factor activity"/>
    <property type="evidence" value="ECO:0007669"/>
    <property type="project" value="InterPro"/>
</dbReference>
<dbReference type="SUPFAM" id="SSF46785">
    <property type="entry name" value="Winged helix' DNA-binding domain"/>
    <property type="match status" value="1"/>
</dbReference>
<dbReference type="AlphaFoldDB" id="A0A3B0WM44"/>
<feature type="domain" description="HTH deoR-type" evidence="3">
    <location>
        <begin position="3"/>
        <end position="58"/>
    </location>
</feature>
<keyword evidence="1" id="KW-0805">Transcription regulation</keyword>
<evidence type="ECO:0000256" key="1">
    <source>
        <dbReference type="ARBA" id="ARBA00023015"/>
    </source>
</evidence>
<dbReference type="Gene3D" id="1.10.10.10">
    <property type="entry name" value="Winged helix-like DNA-binding domain superfamily/Winged helix DNA-binding domain"/>
    <property type="match status" value="1"/>
</dbReference>
<organism evidence="4">
    <name type="scientific">hydrothermal vent metagenome</name>
    <dbReference type="NCBI Taxonomy" id="652676"/>
    <lineage>
        <taxon>unclassified sequences</taxon>
        <taxon>metagenomes</taxon>
        <taxon>ecological metagenomes</taxon>
    </lineage>
</organism>
<dbReference type="EMBL" id="UOFF01000312">
    <property type="protein sequence ID" value="VAW56975.1"/>
    <property type="molecule type" value="Genomic_DNA"/>
</dbReference>
<dbReference type="Pfam" id="PF08279">
    <property type="entry name" value="HTH_11"/>
    <property type="match status" value="1"/>
</dbReference>
<dbReference type="InterPro" id="IPR036388">
    <property type="entry name" value="WH-like_DNA-bd_sf"/>
</dbReference>
<keyword evidence="2" id="KW-0804">Transcription</keyword>
<dbReference type="Pfam" id="PF13280">
    <property type="entry name" value="WYL"/>
    <property type="match status" value="1"/>
</dbReference>
<dbReference type="InterPro" id="IPR036390">
    <property type="entry name" value="WH_DNA-bd_sf"/>
</dbReference>
<evidence type="ECO:0000256" key="2">
    <source>
        <dbReference type="ARBA" id="ARBA00023163"/>
    </source>
</evidence>
<dbReference type="InterPro" id="IPR026881">
    <property type="entry name" value="WYL_dom"/>
</dbReference>
<reference evidence="4" key="1">
    <citation type="submission" date="2018-06" db="EMBL/GenBank/DDBJ databases">
        <authorList>
            <person name="Zhirakovskaya E."/>
        </authorList>
    </citation>
    <scope>NUCLEOTIDE SEQUENCE</scope>
</reference>
<evidence type="ECO:0000313" key="4">
    <source>
        <dbReference type="EMBL" id="VAW56975.1"/>
    </source>
</evidence>
<dbReference type="PROSITE" id="PS52050">
    <property type="entry name" value="WYL"/>
    <property type="match status" value="1"/>
</dbReference>